<evidence type="ECO:0000256" key="2">
    <source>
        <dbReference type="ARBA" id="ARBA00011881"/>
    </source>
</evidence>
<feature type="binding site" evidence="7">
    <location>
        <position position="64"/>
    </location>
    <ligand>
        <name>substrate</name>
    </ligand>
</feature>
<dbReference type="InterPro" id="IPR002645">
    <property type="entry name" value="STAS_dom"/>
</dbReference>
<dbReference type="GO" id="GO:0006537">
    <property type="term" value="P:glutamate biosynthetic process"/>
    <property type="evidence" value="ECO:0007669"/>
    <property type="project" value="TreeGrafter"/>
</dbReference>
<gene>
    <name evidence="10" type="primary">glsA1</name>
    <name evidence="7" type="synonym">glsA</name>
    <name evidence="10" type="ORF">A3Q41_03811</name>
</gene>
<evidence type="ECO:0000256" key="5">
    <source>
        <dbReference type="ARBA" id="ARBA00049534"/>
    </source>
</evidence>
<feature type="binding site" evidence="7">
    <location>
        <position position="158"/>
    </location>
    <ligand>
        <name>substrate</name>
    </ligand>
</feature>
<evidence type="ECO:0000259" key="9">
    <source>
        <dbReference type="PROSITE" id="PS50801"/>
    </source>
</evidence>
<keyword evidence="7" id="KW-0007">Acetylation</keyword>
<evidence type="ECO:0000256" key="3">
    <source>
        <dbReference type="ARBA" id="ARBA00012918"/>
    </source>
</evidence>
<comment type="catalytic activity">
    <reaction evidence="5 7">
        <text>L-glutamine + H2O = L-glutamate + NH4(+)</text>
        <dbReference type="Rhea" id="RHEA:15889"/>
        <dbReference type="ChEBI" id="CHEBI:15377"/>
        <dbReference type="ChEBI" id="CHEBI:28938"/>
        <dbReference type="ChEBI" id="CHEBI:29985"/>
        <dbReference type="ChEBI" id="CHEBI:58359"/>
        <dbReference type="EC" id="3.5.1.2"/>
    </reaction>
</comment>
<accession>A0A143QRT2</accession>
<keyword evidence="4 7" id="KW-0378">Hydrolase</keyword>
<feature type="binding site" evidence="7">
    <location>
        <position position="114"/>
    </location>
    <ligand>
        <name>substrate</name>
    </ligand>
</feature>
<reference evidence="10 11" key="1">
    <citation type="journal article" date="2016" name="Genome Announc.">
        <title>Complete Genome and Plasmid Sequences for Rhodococcus fascians D188 and Draft Sequences for Rhodococcus Isolates PBTS 1 and PBTS 2.</title>
        <authorList>
            <person name="Stamler R.A."/>
            <person name="Vereecke D."/>
            <person name="Zhang Y."/>
            <person name="Schilkey F."/>
            <person name="Devitt N."/>
            <person name="Randall J.J."/>
        </authorList>
    </citation>
    <scope>NUCLEOTIDE SEQUENCE [LARGE SCALE GENOMIC DNA]</scope>
    <source>
        <strain evidence="10 11">PBTS2</strain>
    </source>
</reference>
<dbReference type="PROSITE" id="PS50042">
    <property type="entry name" value="CNMP_BINDING_3"/>
    <property type="match status" value="1"/>
</dbReference>
<feature type="domain" description="Cyclic nucleotide-binding" evidence="8">
    <location>
        <begin position="469"/>
        <end position="589"/>
    </location>
</feature>
<dbReference type="GO" id="GO:0004359">
    <property type="term" value="F:glutaminase activity"/>
    <property type="evidence" value="ECO:0007669"/>
    <property type="project" value="UniProtKB-UniRule"/>
</dbReference>
<dbReference type="SUPFAM" id="SSF52091">
    <property type="entry name" value="SpoIIaa-like"/>
    <property type="match status" value="1"/>
</dbReference>
<comment type="subunit">
    <text evidence="2 7">Homotetramer.</text>
</comment>
<dbReference type="RefSeq" id="WP_063216651.1">
    <property type="nucleotide sequence ID" value="NZ_CP015220.1"/>
</dbReference>
<feature type="binding site" evidence="7">
    <location>
        <position position="189"/>
    </location>
    <ligand>
        <name>substrate</name>
    </ligand>
</feature>
<dbReference type="SUPFAM" id="SSF56601">
    <property type="entry name" value="beta-lactamase/transpeptidase-like"/>
    <property type="match status" value="1"/>
</dbReference>
<dbReference type="SUPFAM" id="SSF51206">
    <property type="entry name" value="cAMP-binding domain-like"/>
    <property type="match status" value="1"/>
</dbReference>
<evidence type="ECO:0000256" key="4">
    <source>
        <dbReference type="ARBA" id="ARBA00022801"/>
    </source>
</evidence>
<dbReference type="OrthoDB" id="9788822at2"/>
<dbReference type="PROSITE" id="PS00888">
    <property type="entry name" value="CNMP_BINDING_1"/>
    <property type="match status" value="1"/>
</dbReference>
<organism evidence="10 11">
    <name type="scientific">Rhodococcoides fascians</name>
    <name type="common">Rhodococcus fascians</name>
    <dbReference type="NCBI Taxonomy" id="1828"/>
    <lineage>
        <taxon>Bacteria</taxon>
        <taxon>Bacillati</taxon>
        <taxon>Actinomycetota</taxon>
        <taxon>Actinomycetes</taxon>
        <taxon>Mycobacteriales</taxon>
        <taxon>Nocardiaceae</taxon>
        <taxon>Rhodococcoides</taxon>
    </lineage>
</organism>
<sequence length="608" mass="65508">MSNVVDAILTRVHELCRDDASGQVADYIPELAAVTPDGFGIALTTTDGYLYEVGDTRMPFTIQSISKPFTYALALADRGLDVVAGKIDVEPSGEPFNEISLDAVTERPRNPMINAGAITSASLIGGRTAEERFERIRASYSRYAGRSLSFNDAVYRSEARTGHRNRAIGYMLRSFGIIDHDPEAAVDLYFRQCSIDVTAADLAVMAATMANNGVNPHTKERALAPALVERVLSVMTTCGMYDGAGDWVARVGMPAKSGVGGGILAVLPGQMGIAVYSPRLDSHGNSVRGVAACRELSTRLELHFLHVTRAAKSSIRRRYVLTEAPSRKRRSEIEQATLAAVGDRARVYELHGDLLFSGAETAVREIGNLDRNLDALVIDVRGVDEVSDIARSMFEDLRRDLADHGCVVCLVDPRAIMGHTTSSLDPNDPAGRVYSSLSSAIQWAENLLLDRHCSGARQPAEITPAEHPLLAGLSTEQFDSVTPYLEKRHYARGDVIVHRGAPAAGLFLILRGEVTSTAVSADGGTHRITTLSPGMSFGEMPLLMSVPFLLDMVADTPVDLVVVSVSHFEALTRDAPEVKLALLENLASGAYGQMASVVKTLGRFDIGI</sequence>
<evidence type="ECO:0000256" key="6">
    <source>
        <dbReference type="ARBA" id="ARBA00070405"/>
    </source>
</evidence>
<dbReference type="EC" id="3.5.1.2" evidence="3 7"/>
<dbReference type="EMBL" id="CP015220">
    <property type="protein sequence ID" value="AMY25097.1"/>
    <property type="molecule type" value="Genomic_DNA"/>
</dbReference>
<evidence type="ECO:0000313" key="10">
    <source>
        <dbReference type="EMBL" id="AMY25097.1"/>
    </source>
</evidence>
<feature type="binding site" evidence="7">
    <location>
        <position position="241"/>
    </location>
    <ligand>
        <name>substrate</name>
    </ligand>
</feature>
<dbReference type="InterPro" id="IPR000595">
    <property type="entry name" value="cNMP-bd_dom"/>
</dbReference>
<dbReference type="Pfam" id="PF04960">
    <property type="entry name" value="Glutaminase"/>
    <property type="match status" value="1"/>
</dbReference>
<dbReference type="InterPro" id="IPR018490">
    <property type="entry name" value="cNMP-bd_dom_sf"/>
</dbReference>
<feature type="domain" description="STAS" evidence="9">
    <location>
        <begin position="347"/>
        <end position="444"/>
    </location>
</feature>
<evidence type="ECO:0000259" key="8">
    <source>
        <dbReference type="PROSITE" id="PS50042"/>
    </source>
</evidence>
<dbReference type="PANTHER" id="PTHR12544:SF29">
    <property type="entry name" value="GLUTAMINASE"/>
    <property type="match status" value="1"/>
</dbReference>
<dbReference type="NCBIfam" id="TIGR03814">
    <property type="entry name" value="Gln_ase"/>
    <property type="match status" value="1"/>
</dbReference>
<protein>
    <recommendedName>
        <fullName evidence="6 7">Glutaminase</fullName>
        <ecNumber evidence="3 7">3.5.1.2</ecNumber>
    </recommendedName>
</protein>
<dbReference type="Gene3D" id="2.60.120.10">
    <property type="entry name" value="Jelly Rolls"/>
    <property type="match status" value="1"/>
</dbReference>
<dbReference type="PANTHER" id="PTHR12544">
    <property type="entry name" value="GLUTAMINASE"/>
    <property type="match status" value="1"/>
</dbReference>
<dbReference type="Gene3D" id="3.40.710.10">
    <property type="entry name" value="DD-peptidase/beta-lactamase superfamily"/>
    <property type="match status" value="1"/>
</dbReference>
<dbReference type="Gene3D" id="3.30.750.24">
    <property type="entry name" value="STAS domain"/>
    <property type="match status" value="1"/>
</dbReference>
<proteinExistence type="inferred from homology"/>
<feature type="binding site" evidence="7">
    <location>
        <position position="165"/>
    </location>
    <ligand>
        <name>substrate</name>
    </ligand>
</feature>
<keyword evidence="11" id="KW-1185">Reference proteome</keyword>
<dbReference type="InterPro" id="IPR018488">
    <property type="entry name" value="cNMP-bd_CS"/>
</dbReference>
<dbReference type="CDD" id="cd00038">
    <property type="entry name" value="CAP_ED"/>
    <property type="match status" value="1"/>
</dbReference>
<dbReference type="SMART" id="SM00100">
    <property type="entry name" value="cNMP"/>
    <property type="match status" value="1"/>
</dbReference>
<dbReference type="FunFam" id="3.40.710.10:FF:000005">
    <property type="entry name" value="Glutaminase"/>
    <property type="match status" value="1"/>
</dbReference>
<comment type="similarity">
    <text evidence="1 7">Belongs to the glutaminase family.</text>
</comment>
<dbReference type="Pfam" id="PF00027">
    <property type="entry name" value="cNMP_binding"/>
    <property type="match status" value="1"/>
</dbReference>
<dbReference type="InterPro" id="IPR036513">
    <property type="entry name" value="STAS_dom_sf"/>
</dbReference>
<reference evidence="11" key="2">
    <citation type="submission" date="2016-04" db="EMBL/GenBank/DDBJ databases">
        <title>Complete Genome and Plasmid Sequences for Rhodococcus fascians D188 and Draft Sequences for Rhodococcus spp. Isolates PBTS 1 and PBTS 2.</title>
        <authorList>
            <person name="Stamer R."/>
            <person name="Vereecke D."/>
            <person name="Zhang Y."/>
            <person name="Schilkey F."/>
            <person name="Devitt N."/>
            <person name="Randall J."/>
        </authorList>
    </citation>
    <scope>NUCLEOTIDE SEQUENCE [LARGE SCALE GENOMIC DNA]</scope>
    <source>
        <strain evidence="11">PBTS2</strain>
    </source>
</reference>
<dbReference type="KEGG" id="rhs:A3Q41_03811"/>
<evidence type="ECO:0000256" key="7">
    <source>
        <dbReference type="HAMAP-Rule" id="MF_00313"/>
    </source>
</evidence>
<dbReference type="GO" id="GO:0006543">
    <property type="term" value="P:L-glutamine catabolic process"/>
    <property type="evidence" value="ECO:0007669"/>
    <property type="project" value="TreeGrafter"/>
</dbReference>
<evidence type="ECO:0000256" key="1">
    <source>
        <dbReference type="ARBA" id="ARBA00011076"/>
    </source>
</evidence>
<dbReference type="HAMAP" id="MF_00313">
    <property type="entry name" value="Glutaminase"/>
    <property type="match status" value="1"/>
</dbReference>
<dbReference type="InterPro" id="IPR014710">
    <property type="entry name" value="RmlC-like_jellyroll"/>
</dbReference>
<feature type="binding site" evidence="7">
    <location>
        <position position="259"/>
    </location>
    <ligand>
        <name>substrate</name>
    </ligand>
</feature>
<dbReference type="AlphaFoldDB" id="A0A143QRT2"/>
<dbReference type="PATRIC" id="fig|1653479.3.peg.3865"/>
<dbReference type="Proteomes" id="UP000076038">
    <property type="component" value="Chromosome"/>
</dbReference>
<dbReference type="InterPro" id="IPR012338">
    <property type="entry name" value="Beta-lactam/transpept-like"/>
</dbReference>
<evidence type="ECO:0000313" key="11">
    <source>
        <dbReference type="Proteomes" id="UP000076038"/>
    </source>
</evidence>
<dbReference type="InterPro" id="IPR015868">
    <property type="entry name" value="Glutaminase"/>
</dbReference>
<name>A0A143QRT2_RHOFA</name>
<dbReference type="PROSITE" id="PS50801">
    <property type="entry name" value="STAS"/>
    <property type="match status" value="1"/>
</dbReference>